<dbReference type="KEGG" id="dci:103520101"/>
<gene>
    <name evidence="3" type="primary">LOC103520101</name>
</gene>
<dbReference type="PaxDb" id="121845-A0A3Q0JK04"/>
<feature type="compositionally biased region" description="Basic and acidic residues" evidence="1">
    <location>
        <begin position="226"/>
        <end position="238"/>
    </location>
</feature>
<feature type="compositionally biased region" description="Polar residues" evidence="1">
    <location>
        <begin position="57"/>
        <end position="66"/>
    </location>
</feature>
<name>A0A3Q0JK04_DIACI</name>
<protein>
    <submittedName>
        <fullName evidence="3">Uncharacterized protein LOC103520101</fullName>
    </submittedName>
</protein>
<dbReference type="GeneID" id="103520101"/>
<feature type="compositionally biased region" description="Polar residues" evidence="1">
    <location>
        <begin position="151"/>
        <end position="164"/>
    </location>
</feature>
<feature type="compositionally biased region" description="Polar residues" evidence="1">
    <location>
        <begin position="122"/>
        <end position="138"/>
    </location>
</feature>
<accession>A0A3Q0JK04</accession>
<dbReference type="RefSeq" id="XP_026687155.1">
    <property type="nucleotide sequence ID" value="XM_026831354.1"/>
</dbReference>
<feature type="non-terminal residue" evidence="3">
    <location>
        <position position="1"/>
    </location>
</feature>
<evidence type="ECO:0000256" key="1">
    <source>
        <dbReference type="SAM" id="MobiDB-lite"/>
    </source>
</evidence>
<dbReference type="AlphaFoldDB" id="A0A3Q0JK04"/>
<dbReference type="Proteomes" id="UP000079169">
    <property type="component" value="Unplaced"/>
</dbReference>
<evidence type="ECO:0000313" key="2">
    <source>
        <dbReference type="Proteomes" id="UP000079169"/>
    </source>
</evidence>
<feature type="compositionally biased region" description="Low complexity" evidence="1">
    <location>
        <begin position="79"/>
        <end position="102"/>
    </location>
</feature>
<sequence length="261" mass="28041">EAELQELDDDTVPYAEQYDKIIHELKLGEVSTNSKPQTVKATEITAPSLVNIAKNSVNTPANTVNRTTDHRPTTVLDFSNLNINTSKSSSSKSNAPSNPSTNVERNDTKSANPDVASERSQHGSLGTLDQSSKTTGIGNKSPDKGAKTAANYESNKLSNDTTRQTKSKASSQSSSDVKGPAKVNERVSISDSDDELDFLLNLPNDIKVTGQQPVKQVTNAQSMKVDSVHSVDKSKDSTTKPPEAPRISEDVDMDILDALLS</sequence>
<keyword evidence="2" id="KW-1185">Reference proteome</keyword>
<reference evidence="3" key="1">
    <citation type="submission" date="2025-08" db="UniProtKB">
        <authorList>
            <consortium name="RefSeq"/>
        </authorList>
    </citation>
    <scope>IDENTIFICATION</scope>
</reference>
<organism evidence="2 3">
    <name type="scientific">Diaphorina citri</name>
    <name type="common">Asian citrus psyllid</name>
    <dbReference type="NCBI Taxonomy" id="121845"/>
    <lineage>
        <taxon>Eukaryota</taxon>
        <taxon>Metazoa</taxon>
        <taxon>Ecdysozoa</taxon>
        <taxon>Arthropoda</taxon>
        <taxon>Hexapoda</taxon>
        <taxon>Insecta</taxon>
        <taxon>Pterygota</taxon>
        <taxon>Neoptera</taxon>
        <taxon>Paraneoptera</taxon>
        <taxon>Hemiptera</taxon>
        <taxon>Sternorrhyncha</taxon>
        <taxon>Psylloidea</taxon>
        <taxon>Psyllidae</taxon>
        <taxon>Diaphorininae</taxon>
        <taxon>Diaphorina</taxon>
    </lineage>
</organism>
<feature type="region of interest" description="Disordered" evidence="1">
    <location>
        <begin position="57"/>
        <end position="192"/>
    </location>
</feature>
<proteinExistence type="predicted"/>
<evidence type="ECO:0000313" key="3">
    <source>
        <dbReference type="RefSeq" id="XP_026687155.1"/>
    </source>
</evidence>
<feature type="compositionally biased region" description="Polar residues" evidence="1">
    <location>
        <begin position="211"/>
        <end position="221"/>
    </location>
</feature>
<feature type="region of interest" description="Disordered" evidence="1">
    <location>
        <begin position="211"/>
        <end position="253"/>
    </location>
</feature>